<dbReference type="Proteomes" id="UP000824231">
    <property type="component" value="Unassembled WGS sequence"/>
</dbReference>
<dbReference type="FunFam" id="3.90.1010.10:FF:000002">
    <property type="entry name" value="Iron-sulfur cluster assembly scaffold protein NifU"/>
    <property type="match status" value="1"/>
</dbReference>
<dbReference type="Pfam" id="PF01592">
    <property type="entry name" value="NifU_N"/>
    <property type="match status" value="1"/>
</dbReference>
<reference evidence="3" key="1">
    <citation type="journal article" date="2021" name="PeerJ">
        <title>Extensive microbial diversity within the chicken gut microbiome revealed by metagenomics and culture.</title>
        <authorList>
            <person name="Gilroy R."/>
            <person name="Ravi A."/>
            <person name="Getino M."/>
            <person name="Pursley I."/>
            <person name="Horton D.L."/>
            <person name="Alikhan N.F."/>
            <person name="Baker D."/>
            <person name="Gharbi K."/>
            <person name="Hall N."/>
            <person name="Watson M."/>
            <person name="Adriaenssens E.M."/>
            <person name="Foster-Nyarko E."/>
            <person name="Jarju S."/>
            <person name="Secka A."/>
            <person name="Antonio M."/>
            <person name="Oren A."/>
            <person name="Chaudhuri R.R."/>
            <person name="La Ragione R."/>
            <person name="Hildebrand F."/>
            <person name="Pallen M.J."/>
        </authorList>
    </citation>
    <scope>NUCLEOTIDE SEQUENCE</scope>
    <source>
        <strain evidence="3">ChiSxjej3B15-572</strain>
    </source>
</reference>
<protein>
    <submittedName>
        <fullName evidence="3">SUF system NifU family Fe-S cluster assembly protein</fullName>
    </submittedName>
</protein>
<accession>A0A9D2AK13</accession>
<proteinExistence type="inferred from homology"/>
<dbReference type="GO" id="GO:0051536">
    <property type="term" value="F:iron-sulfur cluster binding"/>
    <property type="evidence" value="ECO:0007669"/>
    <property type="project" value="InterPro"/>
</dbReference>
<organism evidence="3 4">
    <name type="scientific">Candidatus Limosilactobacillus merdigallinarum</name>
    <dbReference type="NCBI Taxonomy" id="2838652"/>
    <lineage>
        <taxon>Bacteria</taxon>
        <taxon>Bacillati</taxon>
        <taxon>Bacillota</taxon>
        <taxon>Bacilli</taxon>
        <taxon>Lactobacillales</taxon>
        <taxon>Lactobacillaceae</taxon>
        <taxon>Limosilactobacillus</taxon>
    </lineage>
</organism>
<evidence type="ECO:0000313" key="3">
    <source>
        <dbReference type="EMBL" id="HIX34971.1"/>
    </source>
</evidence>
<dbReference type="InterPro" id="IPR002871">
    <property type="entry name" value="NIF_FeS_clus_asmbl_NifU_N"/>
</dbReference>
<comment type="similarity">
    <text evidence="1">Belongs to the NifU family.</text>
</comment>
<evidence type="ECO:0000256" key="1">
    <source>
        <dbReference type="ARBA" id="ARBA00006420"/>
    </source>
</evidence>
<name>A0A9D2AK13_9LACO</name>
<comment type="caution">
    <text evidence="3">The sequence shown here is derived from an EMBL/GenBank/DDBJ whole genome shotgun (WGS) entry which is preliminary data.</text>
</comment>
<dbReference type="PANTHER" id="PTHR10093">
    <property type="entry name" value="IRON-SULFUR CLUSTER ASSEMBLY ENZYME NIFU HOMOLOG"/>
    <property type="match status" value="1"/>
</dbReference>
<sequence>MSLNKLAFLYKTLVLEHAKAPHHFASQLPEDGQTVTLHNPTCGDTINLAAKIKEGRITDVCFNGSGCTISQASASMMTDTLNNKTLAQAQDLIAAFSTLAMGGKVSPEQEKGLQDAAVMATVAEFPTRIKCATLAWHAMGQLIQNYEKNVK</sequence>
<reference evidence="3" key="2">
    <citation type="submission" date="2021-04" db="EMBL/GenBank/DDBJ databases">
        <authorList>
            <person name="Gilroy R."/>
        </authorList>
    </citation>
    <scope>NUCLEOTIDE SEQUENCE</scope>
    <source>
        <strain evidence="3">ChiSxjej3B15-572</strain>
    </source>
</reference>
<dbReference type="CDD" id="cd06664">
    <property type="entry name" value="IscU_like"/>
    <property type="match status" value="1"/>
</dbReference>
<evidence type="ECO:0000313" key="4">
    <source>
        <dbReference type="Proteomes" id="UP000824231"/>
    </source>
</evidence>
<gene>
    <name evidence="3" type="ORF">H9856_00925</name>
</gene>
<dbReference type="NCBIfam" id="TIGR01994">
    <property type="entry name" value="SUF_scaf_2"/>
    <property type="match status" value="1"/>
</dbReference>
<evidence type="ECO:0000259" key="2">
    <source>
        <dbReference type="Pfam" id="PF01592"/>
    </source>
</evidence>
<dbReference type="GO" id="GO:0005506">
    <property type="term" value="F:iron ion binding"/>
    <property type="evidence" value="ECO:0007669"/>
    <property type="project" value="InterPro"/>
</dbReference>
<dbReference type="EMBL" id="DXFH01000001">
    <property type="protein sequence ID" value="HIX34971.1"/>
    <property type="molecule type" value="Genomic_DNA"/>
</dbReference>
<dbReference type="SUPFAM" id="SSF82649">
    <property type="entry name" value="SufE/NifU"/>
    <property type="match status" value="1"/>
</dbReference>
<dbReference type="AlphaFoldDB" id="A0A9D2AK13"/>
<dbReference type="Gene3D" id="3.90.1010.10">
    <property type="match status" value="1"/>
</dbReference>
<dbReference type="GO" id="GO:0016226">
    <property type="term" value="P:iron-sulfur cluster assembly"/>
    <property type="evidence" value="ECO:0007669"/>
    <property type="project" value="InterPro"/>
</dbReference>
<feature type="domain" description="NIF system FeS cluster assembly NifU N-terminal" evidence="2">
    <location>
        <begin position="10"/>
        <end position="131"/>
    </location>
</feature>